<dbReference type="PANTHER" id="PTHR13593:SF103">
    <property type="entry name" value="RE10370P"/>
    <property type="match status" value="1"/>
</dbReference>
<name>A0AA39FAB5_9HYME</name>
<evidence type="ECO:0000256" key="1">
    <source>
        <dbReference type="SAM" id="SignalP"/>
    </source>
</evidence>
<reference evidence="3" key="2">
    <citation type="submission" date="2023-03" db="EMBL/GenBank/DDBJ databases">
        <authorList>
            <person name="Inwood S.N."/>
            <person name="Skelly J.G."/>
            <person name="Guhlin J."/>
            <person name="Harrop T.W.R."/>
            <person name="Goldson S.G."/>
            <person name="Dearden P.K."/>
        </authorList>
    </citation>
    <scope>NUCLEOTIDE SEQUENCE</scope>
    <source>
        <strain evidence="3">Irish</strain>
        <tissue evidence="3">Whole body</tissue>
    </source>
</reference>
<dbReference type="InterPro" id="IPR000909">
    <property type="entry name" value="PLipase_C_PInositol-sp_X_dom"/>
</dbReference>
<feature type="chain" id="PRO_5041320583" description="Phosphatidylinositol-specific phospholipase C X domain-containing protein" evidence="1">
    <location>
        <begin position="23"/>
        <end position="444"/>
    </location>
</feature>
<feature type="domain" description="Phosphatidylinositol-specific phospholipase C X" evidence="2">
    <location>
        <begin position="151"/>
        <end position="300"/>
    </location>
</feature>
<comment type="caution">
    <text evidence="3">The sequence shown here is derived from an EMBL/GenBank/DDBJ whole genome shotgun (WGS) entry which is preliminary data.</text>
</comment>
<dbReference type="PANTHER" id="PTHR13593">
    <property type="match status" value="1"/>
</dbReference>
<dbReference type="InterPro" id="IPR017946">
    <property type="entry name" value="PLC-like_Pdiesterase_TIM-brl"/>
</dbReference>
<reference evidence="3" key="1">
    <citation type="journal article" date="2023" name="bioRxiv">
        <title>Scaffold-level genome assemblies of two parasitoid biocontrol wasps reveal the parthenogenesis mechanism and an associated novel virus.</title>
        <authorList>
            <person name="Inwood S."/>
            <person name="Skelly J."/>
            <person name="Guhlin J."/>
            <person name="Harrop T."/>
            <person name="Goldson S."/>
            <person name="Dearden P."/>
        </authorList>
    </citation>
    <scope>NUCLEOTIDE SEQUENCE</scope>
    <source>
        <strain evidence="3">Irish</strain>
        <tissue evidence="3">Whole body</tissue>
    </source>
</reference>
<dbReference type="SUPFAM" id="SSF51695">
    <property type="entry name" value="PLC-like phosphodiesterases"/>
    <property type="match status" value="1"/>
</dbReference>
<gene>
    <name evidence="3" type="ORF">PV328_004249</name>
</gene>
<organism evidence="3 4">
    <name type="scientific">Microctonus aethiopoides</name>
    <dbReference type="NCBI Taxonomy" id="144406"/>
    <lineage>
        <taxon>Eukaryota</taxon>
        <taxon>Metazoa</taxon>
        <taxon>Ecdysozoa</taxon>
        <taxon>Arthropoda</taxon>
        <taxon>Hexapoda</taxon>
        <taxon>Insecta</taxon>
        <taxon>Pterygota</taxon>
        <taxon>Neoptera</taxon>
        <taxon>Endopterygota</taxon>
        <taxon>Hymenoptera</taxon>
        <taxon>Apocrita</taxon>
        <taxon>Ichneumonoidea</taxon>
        <taxon>Braconidae</taxon>
        <taxon>Euphorinae</taxon>
        <taxon>Microctonus</taxon>
    </lineage>
</organism>
<dbReference type="GO" id="GO:0008081">
    <property type="term" value="F:phosphoric diester hydrolase activity"/>
    <property type="evidence" value="ECO:0007669"/>
    <property type="project" value="InterPro"/>
</dbReference>
<dbReference type="PROSITE" id="PS50007">
    <property type="entry name" value="PIPLC_X_DOMAIN"/>
    <property type="match status" value="1"/>
</dbReference>
<dbReference type="Proteomes" id="UP001168990">
    <property type="component" value="Unassembled WGS sequence"/>
</dbReference>
<dbReference type="EMBL" id="JAQQBS010001422">
    <property type="protein sequence ID" value="KAK0165754.1"/>
    <property type="molecule type" value="Genomic_DNA"/>
</dbReference>
<keyword evidence="1" id="KW-0732">Signal</keyword>
<dbReference type="Gene3D" id="3.20.20.190">
    <property type="entry name" value="Phosphatidylinositol (PI) phosphodiesterase"/>
    <property type="match status" value="1"/>
</dbReference>
<dbReference type="AlphaFoldDB" id="A0AA39FAB5"/>
<dbReference type="InterPro" id="IPR051057">
    <property type="entry name" value="PI-PLC_domain"/>
</dbReference>
<protein>
    <recommendedName>
        <fullName evidence="2">Phosphatidylinositol-specific phospholipase C X domain-containing protein</fullName>
    </recommendedName>
</protein>
<sequence>MVKSSPIVLLTWSLILFHRSAGQHDCQDISDDFFAAQIILSFASWKDNGVKQHIAIYYNNPGFKHGDKIELHVNDTAKIQPFAKYYYPLTMNGFVYFMDIDISSLTYESQSIYQQQCLGYSASWIRNGTIRKTNCLSTHPDWMYQRRKMLEKVSLSSIIIPGTHNSGSYLKNPPVSLIEKFTATQDGSIFDQLIMGARYFDLRPGKHNDEYWIIHGDYLMTPLQKTIDDVKQFMNNTQEIVFLHFKEFPQGFETKQDHQEFMKYLKKQFGTHLVLRRNSSWKSSFKHIWGLNKRLIILYDQNSYKSVYEMWPSIPQMWGNVQSRDDLRKYLAFVETNITRPRVSMAELTMNTYEIITHSIAEAFGMEHTSLRQKASLIGPHVTQWYNKFFYENASIIAVDYLNATGIVEVALEWNDRKFSSCYNSYVDLTKQYNTKKNFIITGV</sequence>
<evidence type="ECO:0000259" key="2">
    <source>
        <dbReference type="SMART" id="SM00148"/>
    </source>
</evidence>
<proteinExistence type="predicted"/>
<feature type="signal peptide" evidence="1">
    <location>
        <begin position="1"/>
        <end position="22"/>
    </location>
</feature>
<evidence type="ECO:0000313" key="3">
    <source>
        <dbReference type="EMBL" id="KAK0165754.1"/>
    </source>
</evidence>
<dbReference type="SMART" id="SM00148">
    <property type="entry name" value="PLCXc"/>
    <property type="match status" value="1"/>
</dbReference>
<dbReference type="Pfam" id="PF00388">
    <property type="entry name" value="PI-PLC-X"/>
    <property type="match status" value="1"/>
</dbReference>
<accession>A0AA39FAB5</accession>
<keyword evidence="4" id="KW-1185">Reference proteome</keyword>
<dbReference type="GO" id="GO:0006629">
    <property type="term" value="P:lipid metabolic process"/>
    <property type="evidence" value="ECO:0007669"/>
    <property type="project" value="InterPro"/>
</dbReference>
<evidence type="ECO:0000313" key="4">
    <source>
        <dbReference type="Proteomes" id="UP001168990"/>
    </source>
</evidence>